<accession>A0A2U2MQZ8</accession>
<comment type="caution">
    <text evidence="1">The sequence shown here is derived from an EMBL/GenBank/DDBJ whole genome shotgun (WGS) entry which is preliminary data.</text>
</comment>
<evidence type="ECO:0000313" key="2">
    <source>
        <dbReference type="Proteomes" id="UP000245753"/>
    </source>
</evidence>
<dbReference type="AlphaFoldDB" id="A0A2U2MQZ8"/>
<dbReference type="Proteomes" id="UP000245753">
    <property type="component" value="Unassembled WGS sequence"/>
</dbReference>
<reference evidence="1 2" key="1">
    <citation type="journal article" date="2018" name="Int. J. Syst. Evol. Microbiol.">
        <title>Bifidobacterium catulorum sp. nov., a novel taxon from the faeces of the baby common marmoset (Callithrix jacchus).</title>
        <authorList>
            <person name="Modesto M."/>
            <person name="Michelini S."/>
            <person name="Oki K."/>
            <person name="Biavati B."/>
            <person name="Watanabe K."/>
            <person name="Mattarelli P."/>
        </authorList>
    </citation>
    <scope>NUCLEOTIDE SEQUENCE [LARGE SCALE GENOMIC DNA]</scope>
    <source>
        <strain evidence="1 2">MRM 8.19</strain>
    </source>
</reference>
<evidence type="ECO:0000313" key="1">
    <source>
        <dbReference type="EMBL" id="PWG59271.1"/>
    </source>
</evidence>
<sequence length="148" mass="16089">MWLIVVAIVIATVIGVVFAVNAMKERSQWEEAIAVSTTEKCLAKELVARYSGITNIGFRGYSYNGMTGATSYYASINGVGTTWRVSGKPGESCSIASFAMDIENLQDSNNGWLAGNRQSGVRLRDKRLDPGKVSLRGVKVTYSLDKRA</sequence>
<keyword evidence="2" id="KW-1185">Reference proteome</keyword>
<name>A0A2U2MQZ8_9BIFI</name>
<gene>
    <name evidence="1" type="ORF">DF200_08530</name>
</gene>
<proteinExistence type="predicted"/>
<dbReference type="RefSeq" id="WP_109137854.1">
    <property type="nucleotide sequence ID" value="NZ_QFFN01000028.1"/>
</dbReference>
<dbReference type="EMBL" id="QFFN01000028">
    <property type="protein sequence ID" value="PWG59271.1"/>
    <property type="molecule type" value="Genomic_DNA"/>
</dbReference>
<organism evidence="1 2">
    <name type="scientific">Bifidobacterium catulorum</name>
    <dbReference type="NCBI Taxonomy" id="1630173"/>
    <lineage>
        <taxon>Bacteria</taxon>
        <taxon>Bacillati</taxon>
        <taxon>Actinomycetota</taxon>
        <taxon>Actinomycetes</taxon>
        <taxon>Bifidobacteriales</taxon>
        <taxon>Bifidobacteriaceae</taxon>
        <taxon>Bifidobacterium</taxon>
    </lineage>
</organism>
<protein>
    <submittedName>
        <fullName evidence="1">Uncharacterized protein</fullName>
    </submittedName>
</protein>